<dbReference type="InterPro" id="IPR013869">
    <property type="entry name" value="DUF1757"/>
</dbReference>
<evidence type="ECO:0000313" key="3">
    <source>
        <dbReference type="EMBL" id="VFT82850.1"/>
    </source>
</evidence>
<dbReference type="OrthoDB" id="544298at2759"/>
<feature type="transmembrane region" description="Helical" evidence="1">
    <location>
        <begin position="64"/>
        <end position="82"/>
    </location>
</feature>
<reference evidence="3 4" key="1">
    <citation type="submission" date="2019-03" db="EMBL/GenBank/DDBJ databases">
        <authorList>
            <person name="Gaulin E."/>
            <person name="Dumas B."/>
        </authorList>
    </citation>
    <scope>NUCLEOTIDE SEQUENCE [LARGE SCALE GENOMIC DNA]</scope>
    <source>
        <strain evidence="3">CBS 568.67</strain>
    </source>
</reference>
<evidence type="ECO:0000313" key="4">
    <source>
        <dbReference type="Proteomes" id="UP000332933"/>
    </source>
</evidence>
<sequence>MDRFVPVPDEMEEQTLSQEVLYAHVTARSVQLCAAVASFGTLASIPFMKEPALPIVPRVLRNNFRAVTLGLFLGPFMTYGRMRGMDVVEWKDRSWRLLQNPGQNNVDIALTAGSVVCGLAAVVGMKAPQAAAVRFLGGVGIGSFAGLGLLAFLPADKP</sequence>
<feature type="transmembrane region" description="Helical" evidence="1">
    <location>
        <begin position="102"/>
        <end position="123"/>
    </location>
</feature>
<dbReference type="EMBL" id="VJMH01002226">
    <property type="protein sequence ID" value="KAF0709602.1"/>
    <property type="molecule type" value="Genomic_DNA"/>
</dbReference>
<keyword evidence="1" id="KW-0812">Transmembrane</keyword>
<protein>
    <submittedName>
        <fullName evidence="3">Aste57867_5827 protein</fullName>
    </submittedName>
</protein>
<proteinExistence type="predicted"/>
<accession>A0A485KHJ4</accession>
<dbReference type="AlphaFoldDB" id="A0A485KHJ4"/>
<keyword evidence="4" id="KW-1185">Reference proteome</keyword>
<name>A0A485KHJ4_9STRA</name>
<evidence type="ECO:0000256" key="1">
    <source>
        <dbReference type="SAM" id="Phobius"/>
    </source>
</evidence>
<feature type="transmembrane region" description="Helical" evidence="1">
    <location>
        <begin position="20"/>
        <end position="43"/>
    </location>
</feature>
<dbReference type="EMBL" id="CAADRA010002228">
    <property type="protein sequence ID" value="VFT82850.1"/>
    <property type="molecule type" value="Genomic_DNA"/>
</dbReference>
<dbReference type="PANTHER" id="PTHR38636:SF1">
    <property type="entry name" value="CHLORIDE CHANNEL PROTEIN CLC-D"/>
    <property type="match status" value="1"/>
</dbReference>
<gene>
    <name evidence="3" type="primary">Aste57867_5827</name>
    <name evidence="2" type="ORF">As57867_005813</name>
    <name evidence="3" type="ORF">ASTE57867_5827</name>
</gene>
<evidence type="ECO:0000313" key="2">
    <source>
        <dbReference type="EMBL" id="KAF0709602.1"/>
    </source>
</evidence>
<keyword evidence="1" id="KW-1133">Transmembrane helix</keyword>
<dbReference type="PANTHER" id="PTHR38636">
    <property type="entry name" value="PROTEIN CBG20488"/>
    <property type="match status" value="1"/>
</dbReference>
<keyword evidence="1" id="KW-0472">Membrane</keyword>
<reference evidence="2" key="2">
    <citation type="submission" date="2019-06" db="EMBL/GenBank/DDBJ databases">
        <title>Genomics analysis of Aphanomyces spp. identifies a new class of oomycete effector associated with host adaptation.</title>
        <authorList>
            <person name="Gaulin E."/>
        </authorList>
    </citation>
    <scope>NUCLEOTIDE SEQUENCE</scope>
    <source>
        <strain evidence="2">CBS 578.67</strain>
    </source>
</reference>
<organism evidence="3 4">
    <name type="scientific">Aphanomyces stellatus</name>
    <dbReference type="NCBI Taxonomy" id="120398"/>
    <lineage>
        <taxon>Eukaryota</taxon>
        <taxon>Sar</taxon>
        <taxon>Stramenopiles</taxon>
        <taxon>Oomycota</taxon>
        <taxon>Saprolegniomycetes</taxon>
        <taxon>Saprolegniales</taxon>
        <taxon>Verrucalvaceae</taxon>
        <taxon>Aphanomyces</taxon>
    </lineage>
</organism>
<dbReference type="Proteomes" id="UP000332933">
    <property type="component" value="Unassembled WGS sequence"/>
</dbReference>
<dbReference type="Pfam" id="PF08560">
    <property type="entry name" value="DUF1757"/>
    <property type="match status" value="1"/>
</dbReference>
<feature type="transmembrane region" description="Helical" evidence="1">
    <location>
        <begin position="135"/>
        <end position="155"/>
    </location>
</feature>